<dbReference type="AlphaFoldDB" id="A0A6P1MFU3"/>
<comment type="catalytic activity">
    <reaction evidence="7">
        <text>L-tyrosyl-[protein] + ATP = O-(5'-adenylyl)-L-tyrosyl-[protein] + diphosphate</text>
        <dbReference type="Rhea" id="RHEA:54288"/>
        <dbReference type="Rhea" id="RHEA-COMP:10136"/>
        <dbReference type="Rhea" id="RHEA-COMP:13846"/>
        <dbReference type="ChEBI" id="CHEBI:30616"/>
        <dbReference type="ChEBI" id="CHEBI:33019"/>
        <dbReference type="ChEBI" id="CHEBI:46858"/>
        <dbReference type="ChEBI" id="CHEBI:83624"/>
        <dbReference type="EC" id="2.7.7.108"/>
    </reaction>
</comment>
<evidence type="ECO:0000313" key="10">
    <source>
        <dbReference type="Proteomes" id="UP000463883"/>
    </source>
</evidence>
<protein>
    <recommendedName>
        <fullName evidence="5">protein adenylyltransferase</fullName>
        <ecNumber evidence="5">2.7.7.108</ecNumber>
    </recommendedName>
</protein>
<evidence type="ECO:0000256" key="5">
    <source>
        <dbReference type="ARBA" id="ARBA00034531"/>
    </source>
</evidence>
<gene>
    <name evidence="9" type="ORF">Ami3637_15410</name>
</gene>
<sequence length="232" mass="27213">MEEIYDYSFQDDNQYCYAGTNVLRNRFDIKDLEELHQAERELTAFSIAYLELDPISGNLDLKHLQKIHHGIFEDIYDWAGKFRRVNISKGTLFCLYENIEEFGNQIFNQLKAENYLLNCPEDAFTEKLAYYFGEINMLHPFREGNGRAQRLFIQYLAGICGYDVHFTGISHQEMIEASFLAADCDYTMLKECLDKNIQPMTIEEQTEFIRNVCAKELCTYVLNLVQNKQNQP</sequence>
<keyword evidence="10" id="KW-1185">Reference proteome</keyword>
<evidence type="ECO:0000256" key="2">
    <source>
        <dbReference type="ARBA" id="ARBA00022695"/>
    </source>
</evidence>
<evidence type="ECO:0000256" key="1">
    <source>
        <dbReference type="ARBA" id="ARBA00022679"/>
    </source>
</evidence>
<dbReference type="GO" id="GO:0070733">
    <property type="term" value="F:AMPylase activity"/>
    <property type="evidence" value="ECO:0007669"/>
    <property type="project" value="UniProtKB-EC"/>
</dbReference>
<dbReference type="Proteomes" id="UP000463883">
    <property type="component" value="Chromosome"/>
</dbReference>
<evidence type="ECO:0000256" key="4">
    <source>
        <dbReference type="ARBA" id="ARBA00022840"/>
    </source>
</evidence>
<evidence type="ECO:0000313" key="9">
    <source>
        <dbReference type="EMBL" id="QHI73579.1"/>
    </source>
</evidence>
<dbReference type="EMBL" id="CP047591">
    <property type="protein sequence ID" value="QHI73579.1"/>
    <property type="molecule type" value="Genomic_DNA"/>
</dbReference>
<name>A0A6P1MFU3_9FIRM</name>
<keyword evidence="1" id="KW-0808">Transferase</keyword>
<dbReference type="Pfam" id="PF02661">
    <property type="entry name" value="Fic"/>
    <property type="match status" value="1"/>
</dbReference>
<evidence type="ECO:0000256" key="7">
    <source>
        <dbReference type="ARBA" id="ARBA00048696"/>
    </source>
</evidence>
<evidence type="ECO:0000259" key="8">
    <source>
        <dbReference type="PROSITE" id="PS51459"/>
    </source>
</evidence>
<dbReference type="InterPro" id="IPR036597">
    <property type="entry name" value="Fido-like_dom_sf"/>
</dbReference>
<dbReference type="InterPro" id="IPR003812">
    <property type="entry name" value="Fido"/>
</dbReference>
<organism evidence="9 10">
    <name type="scientific">Aminipila terrae</name>
    <dbReference type="NCBI Taxonomy" id="2697030"/>
    <lineage>
        <taxon>Bacteria</taxon>
        <taxon>Bacillati</taxon>
        <taxon>Bacillota</taxon>
        <taxon>Clostridia</taxon>
        <taxon>Peptostreptococcales</taxon>
        <taxon>Anaerovoracaceae</taxon>
        <taxon>Aminipila</taxon>
    </lineage>
</organism>
<evidence type="ECO:0000256" key="6">
    <source>
        <dbReference type="ARBA" id="ARBA00047939"/>
    </source>
</evidence>
<dbReference type="EC" id="2.7.7.108" evidence="5"/>
<dbReference type="PROSITE" id="PS51459">
    <property type="entry name" value="FIDO"/>
    <property type="match status" value="1"/>
</dbReference>
<dbReference type="GO" id="GO:0005524">
    <property type="term" value="F:ATP binding"/>
    <property type="evidence" value="ECO:0007669"/>
    <property type="project" value="UniProtKB-KW"/>
</dbReference>
<reference evidence="9 10" key="1">
    <citation type="submission" date="2020-01" db="EMBL/GenBank/DDBJ databases">
        <title>Genomic analysis of Aminipila sp. CBA3637.</title>
        <authorList>
            <person name="Kim Y.B."/>
            <person name="Roh S.W."/>
        </authorList>
    </citation>
    <scope>NUCLEOTIDE SEQUENCE [LARGE SCALE GENOMIC DNA]</scope>
    <source>
        <strain evidence="9 10">CBA3637</strain>
    </source>
</reference>
<evidence type="ECO:0000256" key="3">
    <source>
        <dbReference type="ARBA" id="ARBA00022741"/>
    </source>
</evidence>
<dbReference type="Gene3D" id="1.10.3290.10">
    <property type="entry name" value="Fido-like domain"/>
    <property type="match status" value="1"/>
</dbReference>
<keyword evidence="4" id="KW-0067">ATP-binding</keyword>
<dbReference type="SUPFAM" id="SSF140931">
    <property type="entry name" value="Fic-like"/>
    <property type="match status" value="1"/>
</dbReference>
<dbReference type="RefSeq" id="WP_162363344.1">
    <property type="nucleotide sequence ID" value="NZ_CP047591.1"/>
</dbReference>
<feature type="domain" description="Fido" evidence="8">
    <location>
        <begin position="59"/>
        <end position="211"/>
    </location>
</feature>
<dbReference type="PANTHER" id="PTHR39560:SF1">
    <property type="entry name" value="PROTEIN ADENYLYLTRANSFERASE FIC-RELATED"/>
    <property type="match status" value="1"/>
</dbReference>
<keyword evidence="2" id="KW-0548">Nucleotidyltransferase</keyword>
<dbReference type="PANTHER" id="PTHR39560">
    <property type="entry name" value="PROTEIN ADENYLYLTRANSFERASE FIC-RELATED"/>
    <property type="match status" value="1"/>
</dbReference>
<accession>A0A6P1MFU3</accession>
<dbReference type="GO" id="GO:0051302">
    <property type="term" value="P:regulation of cell division"/>
    <property type="evidence" value="ECO:0007669"/>
    <property type="project" value="TreeGrafter"/>
</dbReference>
<proteinExistence type="predicted"/>
<keyword evidence="3" id="KW-0547">Nucleotide-binding</keyword>
<dbReference type="KEGG" id="amic:Ami3637_15410"/>
<comment type="catalytic activity">
    <reaction evidence="6">
        <text>L-threonyl-[protein] + ATP = 3-O-(5'-adenylyl)-L-threonyl-[protein] + diphosphate</text>
        <dbReference type="Rhea" id="RHEA:54292"/>
        <dbReference type="Rhea" id="RHEA-COMP:11060"/>
        <dbReference type="Rhea" id="RHEA-COMP:13847"/>
        <dbReference type="ChEBI" id="CHEBI:30013"/>
        <dbReference type="ChEBI" id="CHEBI:30616"/>
        <dbReference type="ChEBI" id="CHEBI:33019"/>
        <dbReference type="ChEBI" id="CHEBI:138113"/>
        <dbReference type="EC" id="2.7.7.108"/>
    </reaction>
</comment>